<evidence type="ECO:0000256" key="1">
    <source>
        <dbReference type="SAM" id="MobiDB-lite"/>
    </source>
</evidence>
<feature type="region of interest" description="Disordered" evidence="1">
    <location>
        <begin position="198"/>
        <end position="227"/>
    </location>
</feature>
<reference evidence="2" key="1">
    <citation type="submission" date="2020-08" db="EMBL/GenBank/DDBJ databases">
        <title>Genome sequencing and assembly of the red palm weevil Rhynchophorus ferrugineus.</title>
        <authorList>
            <person name="Dias G.B."/>
            <person name="Bergman C.M."/>
            <person name="Manee M."/>
        </authorList>
    </citation>
    <scope>NUCLEOTIDE SEQUENCE</scope>
    <source>
        <strain evidence="2">AA-2017</strain>
        <tissue evidence="2">Whole larva</tissue>
    </source>
</reference>
<feature type="compositionally biased region" description="Polar residues" evidence="1">
    <location>
        <begin position="271"/>
        <end position="280"/>
    </location>
</feature>
<dbReference type="OrthoDB" id="6736245at2759"/>
<dbReference type="AlphaFoldDB" id="A0A834HP06"/>
<sequence>MSRDGSASQSGSSNSSSSQLSIFQDNLPELALYGSPAPTFIRTGTVVRRANTLPFRKDRIESTSSTEDDETVPVGKYRREPQYRHSLASISERKTNRNSFSNEPGKTLHRTLSAMETSSDNTDYVSRSTTTTEHRITDRNLMSPSSSSYLSWIESVNSEYFGSAVSNVPAQDVDNKVGEWNNFWLNYSNARLHHLSTEQTFSSDGGERTAEETSEERKSQGSTQRDITEKNSVECIMLTVDEINEAIKCSQRVTDILNTAMKRSEMDDSSNESFYSQPSASKIHGKDDVNTIMMRERSVSCVVDPQSLQRQKQNLKNTQQSSSTSCINAILNTSVADILKKVISKRREVIGSESDRSATRSSFSEWSGR</sequence>
<proteinExistence type="predicted"/>
<accession>A0A834HP06</accession>
<feature type="region of interest" description="Disordered" evidence="1">
    <location>
        <begin position="1"/>
        <end position="21"/>
    </location>
</feature>
<protein>
    <submittedName>
        <fullName evidence="2">Uncharacterized protein</fullName>
    </submittedName>
</protein>
<evidence type="ECO:0000313" key="3">
    <source>
        <dbReference type="Proteomes" id="UP000625711"/>
    </source>
</evidence>
<comment type="caution">
    <text evidence="2">The sequence shown here is derived from an EMBL/GenBank/DDBJ whole genome shotgun (WGS) entry which is preliminary data.</text>
</comment>
<dbReference type="EMBL" id="JAACXV010014634">
    <property type="protein sequence ID" value="KAF7265314.1"/>
    <property type="molecule type" value="Genomic_DNA"/>
</dbReference>
<feature type="region of interest" description="Disordered" evidence="1">
    <location>
        <begin position="58"/>
        <end position="106"/>
    </location>
</feature>
<dbReference type="Proteomes" id="UP000625711">
    <property type="component" value="Unassembled WGS sequence"/>
</dbReference>
<evidence type="ECO:0000313" key="2">
    <source>
        <dbReference type="EMBL" id="KAF7265314.1"/>
    </source>
</evidence>
<organism evidence="2 3">
    <name type="scientific">Rhynchophorus ferrugineus</name>
    <name type="common">Red palm weevil</name>
    <name type="synonym">Curculio ferrugineus</name>
    <dbReference type="NCBI Taxonomy" id="354439"/>
    <lineage>
        <taxon>Eukaryota</taxon>
        <taxon>Metazoa</taxon>
        <taxon>Ecdysozoa</taxon>
        <taxon>Arthropoda</taxon>
        <taxon>Hexapoda</taxon>
        <taxon>Insecta</taxon>
        <taxon>Pterygota</taxon>
        <taxon>Neoptera</taxon>
        <taxon>Endopterygota</taxon>
        <taxon>Coleoptera</taxon>
        <taxon>Polyphaga</taxon>
        <taxon>Cucujiformia</taxon>
        <taxon>Curculionidae</taxon>
        <taxon>Dryophthorinae</taxon>
        <taxon>Rhynchophorus</taxon>
    </lineage>
</organism>
<feature type="compositionally biased region" description="Basic and acidic residues" evidence="1">
    <location>
        <begin position="205"/>
        <end position="219"/>
    </location>
</feature>
<name>A0A834HP06_RHYFE</name>
<feature type="region of interest" description="Disordered" evidence="1">
    <location>
        <begin position="264"/>
        <end position="287"/>
    </location>
</feature>
<feature type="compositionally biased region" description="Polar residues" evidence="1">
    <location>
        <begin position="359"/>
        <end position="369"/>
    </location>
</feature>
<feature type="region of interest" description="Disordered" evidence="1">
    <location>
        <begin position="349"/>
        <end position="369"/>
    </location>
</feature>
<keyword evidence="3" id="KW-1185">Reference proteome</keyword>
<feature type="compositionally biased region" description="Basic and acidic residues" evidence="1">
    <location>
        <begin position="349"/>
        <end position="358"/>
    </location>
</feature>
<gene>
    <name evidence="2" type="ORF">GWI33_021298</name>
</gene>